<gene>
    <name evidence="4" type="ORF">E6C70_03555</name>
</gene>
<protein>
    <submittedName>
        <fullName evidence="4">Hydroxyacid dehydrogenase</fullName>
    </submittedName>
</protein>
<proteinExistence type="predicted"/>
<dbReference type="PANTHER" id="PTHR43333:SF1">
    <property type="entry name" value="D-ISOMER SPECIFIC 2-HYDROXYACID DEHYDROGENASE NAD-BINDING DOMAIN-CONTAINING PROTEIN"/>
    <property type="match status" value="1"/>
</dbReference>
<dbReference type="Proteomes" id="UP000307380">
    <property type="component" value="Unassembled WGS sequence"/>
</dbReference>
<keyword evidence="2" id="KW-0520">NAD</keyword>
<evidence type="ECO:0000256" key="2">
    <source>
        <dbReference type="ARBA" id="ARBA00023027"/>
    </source>
</evidence>
<dbReference type="AlphaFoldDB" id="A0A4S4FYA9"/>
<dbReference type="CDD" id="cd12159">
    <property type="entry name" value="2-Hacid_dh_2"/>
    <property type="match status" value="1"/>
</dbReference>
<reference evidence="4 5" key="1">
    <citation type="submission" date="2019-04" db="EMBL/GenBank/DDBJ databases">
        <authorList>
            <person name="Jiang L."/>
        </authorList>
    </citation>
    <scope>NUCLEOTIDE SEQUENCE [LARGE SCALE GENOMIC DNA]</scope>
    <source>
        <strain evidence="4 5">YIM 131861</strain>
    </source>
</reference>
<dbReference type="InterPro" id="IPR006140">
    <property type="entry name" value="D-isomer_DH_NAD-bd"/>
</dbReference>
<dbReference type="InterPro" id="IPR029753">
    <property type="entry name" value="D-isomer_DH_CS"/>
</dbReference>
<evidence type="ECO:0000256" key="1">
    <source>
        <dbReference type="ARBA" id="ARBA00023002"/>
    </source>
</evidence>
<evidence type="ECO:0000259" key="3">
    <source>
        <dbReference type="Pfam" id="PF02826"/>
    </source>
</evidence>
<keyword evidence="1" id="KW-0560">Oxidoreductase</keyword>
<evidence type="ECO:0000313" key="5">
    <source>
        <dbReference type="Proteomes" id="UP000307380"/>
    </source>
</evidence>
<dbReference type="EMBL" id="SSSN01000003">
    <property type="protein sequence ID" value="THG35152.1"/>
    <property type="molecule type" value="Genomic_DNA"/>
</dbReference>
<organism evidence="4 5">
    <name type="scientific">Orlajensenia flava</name>
    <dbReference type="NCBI Taxonomy" id="2565934"/>
    <lineage>
        <taxon>Bacteria</taxon>
        <taxon>Bacillati</taxon>
        <taxon>Actinomycetota</taxon>
        <taxon>Actinomycetes</taxon>
        <taxon>Micrococcales</taxon>
        <taxon>Microbacteriaceae</taxon>
        <taxon>Orlajensenia</taxon>
    </lineage>
</organism>
<dbReference type="PANTHER" id="PTHR43333">
    <property type="entry name" value="2-HACID_DH_C DOMAIN-CONTAINING PROTEIN"/>
    <property type="match status" value="1"/>
</dbReference>
<feature type="domain" description="D-isomer specific 2-hydroxyacid dehydrogenase NAD-binding" evidence="3">
    <location>
        <begin position="129"/>
        <end position="288"/>
    </location>
</feature>
<keyword evidence="5" id="KW-1185">Reference proteome</keyword>
<dbReference type="PROSITE" id="PS00671">
    <property type="entry name" value="D_2_HYDROXYACID_DH_3"/>
    <property type="match status" value="1"/>
</dbReference>
<dbReference type="OrthoDB" id="4324715at2"/>
<name>A0A4S4FYA9_9MICO</name>
<dbReference type="Pfam" id="PF02826">
    <property type="entry name" value="2-Hacid_dh_C"/>
    <property type="match status" value="1"/>
</dbReference>
<comment type="caution">
    <text evidence="4">The sequence shown here is derived from an EMBL/GenBank/DDBJ whole genome shotgun (WGS) entry which is preliminary data.</text>
</comment>
<dbReference type="GO" id="GO:0016616">
    <property type="term" value="F:oxidoreductase activity, acting on the CH-OH group of donors, NAD or NADP as acceptor"/>
    <property type="evidence" value="ECO:0007669"/>
    <property type="project" value="UniProtKB-ARBA"/>
</dbReference>
<dbReference type="SUPFAM" id="SSF51735">
    <property type="entry name" value="NAD(P)-binding Rossmann-fold domains"/>
    <property type="match status" value="1"/>
</dbReference>
<sequence length="325" mass="34387">MHRPFDGPVTEPVSADRRPVVGPIAILPDSDHDFADAVRAGGGMLEPLSERTRGLVWLSTARAAELVDVLDTHPRIGWVQLPWAGVDAFAPSISARPATLFTSARGSFAEPVAEHALALTLALTRFLPRRIIATSWDDEQLGVSLFGRRVVIVGAGGIARQLIGLLKPFRTHIAVVRRGSAAVDGADETVGRDRLPDVLATADIVILAAALTDETRGMIGATELSIMPRSAYLVNAARGGLIDTDALVAALAEGTIAGAALDVTDPEPLPDGHPLWSEPACIITPHVADTPQMTAPLLADRIRRNVAAFLGDGRFVGVVEPERGY</sequence>
<dbReference type="InterPro" id="IPR036291">
    <property type="entry name" value="NAD(P)-bd_dom_sf"/>
</dbReference>
<evidence type="ECO:0000313" key="4">
    <source>
        <dbReference type="EMBL" id="THG35152.1"/>
    </source>
</evidence>
<dbReference type="GO" id="GO:0051287">
    <property type="term" value="F:NAD binding"/>
    <property type="evidence" value="ECO:0007669"/>
    <property type="project" value="InterPro"/>
</dbReference>
<accession>A0A4S4FYA9</accession>
<dbReference type="Gene3D" id="3.40.50.720">
    <property type="entry name" value="NAD(P)-binding Rossmann-like Domain"/>
    <property type="match status" value="2"/>
</dbReference>